<reference evidence="1" key="1">
    <citation type="journal article" date="2019" name="Sci. Rep.">
        <title>Draft genome of Tanacetum cinerariifolium, the natural source of mosquito coil.</title>
        <authorList>
            <person name="Yamashiro T."/>
            <person name="Shiraishi A."/>
            <person name="Satake H."/>
            <person name="Nakayama K."/>
        </authorList>
    </citation>
    <scope>NUCLEOTIDE SEQUENCE</scope>
</reference>
<comment type="caution">
    <text evidence="1">The sequence shown here is derived from an EMBL/GenBank/DDBJ whole genome shotgun (WGS) entry which is preliminary data.</text>
</comment>
<gene>
    <name evidence="1" type="ORF">Tci_003362</name>
</gene>
<proteinExistence type="predicted"/>
<sequence length="618" mass="68257">MVVRVPPVMSHGLSTGIAEVAAMSDSAFCKRFRSPYDSSPSPTLPVWKRYRGTSELILEDSATGDEGLVARVKGLGVDDESYGLDDESHGVDDEIRCLDDEGHSVKINGFSLGADEAIPGGQQQTPPSPEWTSGSLPISPSCSVVPSPVSSPMIPLTVPSPIASPMATSTATIPVDEDRFIEVESQIELYKSILQDHTQHLDAMPPTLSLEHEQERTAVTFGALWRPVLALEAWAGRVDTWMIDMSRARYDDHRLVHNMLLQHTTLQRELQEMRSRVTTLEPKGDHEILNDATTRVDAAMKVVSPSVVEETIAMECLVVNTPCVGPNPPPPTHEANAPAGNALGKRSYATATGKPSGKKVNVRTLYTPGGNGIDVAVLVDYIRAISERFANTAYGFFLGKKVAYHVVANYVRNTWDKYGLVRSMFSLSTGSFSFQFSSIDGLDAMFENAFSEDGLSAIATKLGTPLMLDSYTYDMCMQSWGRSSYARVIIKLRADVELKDNIVMAMPKNNWEGHYTCSGEKKTMKKPSQTSQGIVESDSEVDVVFDETANLRIPTSGKDGSNKGYRTNNLLEQWRDSYTDNVDYDPYEDDMDKNHDLFEHMQSIYDEHDITVRGRKVK</sequence>
<protein>
    <submittedName>
        <fullName evidence="1">Uncharacterized protein</fullName>
    </submittedName>
</protein>
<dbReference type="AlphaFoldDB" id="A0A6L2J6U5"/>
<evidence type="ECO:0000313" key="1">
    <source>
        <dbReference type="EMBL" id="GEU31384.1"/>
    </source>
</evidence>
<organism evidence="1">
    <name type="scientific">Tanacetum cinerariifolium</name>
    <name type="common">Dalmatian daisy</name>
    <name type="synonym">Chrysanthemum cinerariifolium</name>
    <dbReference type="NCBI Taxonomy" id="118510"/>
    <lineage>
        <taxon>Eukaryota</taxon>
        <taxon>Viridiplantae</taxon>
        <taxon>Streptophyta</taxon>
        <taxon>Embryophyta</taxon>
        <taxon>Tracheophyta</taxon>
        <taxon>Spermatophyta</taxon>
        <taxon>Magnoliopsida</taxon>
        <taxon>eudicotyledons</taxon>
        <taxon>Gunneridae</taxon>
        <taxon>Pentapetalae</taxon>
        <taxon>asterids</taxon>
        <taxon>campanulids</taxon>
        <taxon>Asterales</taxon>
        <taxon>Asteraceae</taxon>
        <taxon>Asteroideae</taxon>
        <taxon>Anthemideae</taxon>
        <taxon>Anthemidinae</taxon>
        <taxon>Tanacetum</taxon>
    </lineage>
</organism>
<name>A0A6L2J6U5_TANCI</name>
<accession>A0A6L2J6U5</accession>
<dbReference type="EMBL" id="BKCJ010000245">
    <property type="protein sequence ID" value="GEU31384.1"/>
    <property type="molecule type" value="Genomic_DNA"/>
</dbReference>